<dbReference type="Gene3D" id="6.20.370.130">
    <property type="match status" value="1"/>
</dbReference>
<keyword evidence="6" id="KW-0804">Transcription</keyword>
<dbReference type="InterPro" id="IPR002059">
    <property type="entry name" value="CSP_DNA-bd"/>
</dbReference>
<keyword evidence="5" id="KW-0010">Activator</keyword>
<evidence type="ECO:0000256" key="5">
    <source>
        <dbReference type="ARBA" id="ARBA00023159"/>
    </source>
</evidence>
<keyword evidence="3" id="KW-0805">Transcription regulation</keyword>
<dbReference type="InterPro" id="IPR050181">
    <property type="entry name" value="Cold_shock_domain"/>
</dbReference>
<dbReference type="Proteomes" id="UP001197974">
    <property type="component" value="Chromosome"/>
</dbReference>
<dbReference type="InterPro" id="IPR011129">
    <property type="entry name" value="CSD"/>
</dbReference>
<sequence>MNTGKVKWFNSEKGFGFIEVEGGSDVFVHFSAIQGEGFKTLEEGQTVNFDIEEGQRGPQAANVVVA</sequence>
<evidence type="ECO:0000256" key="7">
    <source>
        <dbReference type="RuleBase" id="RU000408"/>
    </source>
</evidence>
<evidence type="ECO:0000259" key="8">
    <source>
        <dbReference type="PROSITE" id="PS51857"/>
    </source>
</evidence>
<evidence type="ECO:0000313" key="10">
    <source>
        <dbReference type="Proteomes" id="UP001197974"/>
    </source>
</evidence>
<dbReference type="CDD" id="cd04458">
    <property type="entry name" value="CSP_CDS"/>
    <property type="match status" value="1"/>
</dbReference>
<dbReference type="SMART" id="SM00357">
    <property type="entry name" value="CSP"/>
    <property type="match status" value="1"/>
</dbReference>
<keyword evidence="2" id="KW-0963">Cytoplasm</keyword>
<gene>
    <name evidence="9" type="ORF">LC087_02305</name>
</gene>
<comment type="subcellular location">
    <subcellularLocation>
        <location evidence="1 7">Cytoplasm</location>
    </subcellularLocation>
</comment>
<name>A0ABY9JXL3_9BACI</name>
<evidence type="ECO:0000256" key="4">
    <source>
        <dbReference type="ARBA" id="ARBA00023125"/>
    </source>
</evidence>
<dbReference type="PRINTS" id="PR00050">
    <property type="entry name" value="COLDSHOCK"/>
</dbReference>
<proteinExistence type="predicted"/>
<dbReference type="Pfam" id="PF00313">
    <property type="entry name" value="CSD"/>
    <property type="match status" value="1"/>
</dbReference>
<dbReference type="RefSeq" id="WP_226538886.1">
    <property type="nucleotide sequence ID" value="NZ_CP129013.1"/>
</dbReference>
<keyword evidence="10" id="KW-1185">Reference proteome</keyword>
<protein>
    <submittedName>
        <fullName evidence="9">Cold-shock protein</fullName>
    </submittedName>
</protein>
<evidence type="ECO:0000313" key="9">
    <source>
        <dbReference type="EMBL" id="WLR43068.1"/>
    </source>
</evidence>
<organism evidence="9 10">
    <name type="scientific">Bacillus carboniphilus</name>
    <dbReference type="NCBI Taxonomy" id="86663"/>
    <lineage>
        <taxon>Bacteria</taxon>
        <taxon>Bacillati</taxon>
        <taxon>Bacillota</taxon>
        <taxon>Bacilli</taxon>
        <taxon>Bacillales</taxon>
        <taxon>Bacillaceae</taxon>
        <taxon>Bacillus</taxon>
    </lineage>
</organism>
<evidence type="ECO:0000256" key="6">
    <source>
        <dbReference type="ARBA" id="ARBA00023163"/>
    </source>
</evidence>
<dbReference type="PIRSF" id="PIRSF002599">
    <property type="entry name" value="Cold_shock_A"/>
    <property type="match status" value="1"/>
</dbReference>
<dbReference type="InterPro" id="IPR012156">
    <property type="entry name" value="Cold_shock_CspA"/>
</dbReference>
<dbReference type="PROSITE" id="PS51857">
    <property type="entry name" value="CSD_2"/>
    <property type="match status" value="1"/>
</dbReference>
<dbReference type="InterPro" id="IPR019844">
    <property type="entry name" value="CSD_CS"/>
</dbReference>
<accession>A0ABY9JXL3</accession>
<evidence type="ECO:0000256" key="2">
    <source>
        <dbReference type="ARBA" id="ARBA00022490"/>
    </source>
</evidence>
<feature type="domain" description="CSD" evidence="8">
    <location>
        <begin position="1"/>
        <end position="65"/>
    </location>
</feature>
<evidence type="ECO:0000256" key="1">
    <source>
        <dbReference type="ARBA" id="ARBA00004496"/>
    </source>
</evidence>
<dbReference type="PANTHER" id="PTHR11544">
    <property type="entry name" value="COLD SHOCK DOMAIN CONTAINING PROTEINS"/>
    <property type="match status" value="1"/>
</dbReference>
<dbReference type="Gene3D" id="2.40.50.140">
    <property type="entry name" value="Nucleic acid-binding proteins"/>
    <property type="match status" value="1"/>
</dbReference>
<reference evidence="9 10" key="1">
    <citation type="submission" date="2023-06" db="EMBL/GenBank/DDBJ databases">
        <title>Five Gram-positive bacteria isolated from mangrove sediments in Shenzhen, Guangdong, China.</title>
        <authorList>
            <person name="Yu S."/>
            <person name="Zheng W."/>
            <person name="Huang Y."/>
        </authorList>
    </citation>
    <scope>NUCLEOTIDE SEQUENCE [LARGE SCALE GENOMIC DNA]</scope>
    <source>
        <strain evidence="9 10">SaN35-3</strain>
    </source>
</reference>
<keyword evidence="4" id="KW-0238">DNA-binding</keyword>
<dbReference type="PROSITE" id="PS00352">
    <property type="entry name" value="CSD_1"/>
    <property type="match status" value="1"/>
</dbReference>
<dbReference type="InterPro" id="IPR012340">
    <property type="entry name" value="NA-bd_OB-fold"/>
</dbReference>
<dbReference type="EMBL" id="CP129013">
    <property type="protein sequence ID" value="WLR43068.1"/>
    <property type="molecule type" value="Genomic_DNA"/>
</dbReference>
<evidence type="ECO:0000256" key="3">
    <source>
        <dbReference type="ARBA" id="ARBA00023015"/>
    </source>
</evidence>
<dbReference type="SUPFAM" id="SSF50249">
    <property type="entry name" value="Nucleic acid-binding proteins"/>
    <property type="match status" value="1"/>
</dbReference>